<evidence type="ECO:0000313" key="2">
    <source>
        <dbReference type="Proteomes" id="UP000011754"/>
    </source>
</evidence>
<protein>
    <submittedName>
        <fullName evidence="1">Uncharacterized protein</fullName>
    </submittedName>
</protein>
<proteinExistence type="predicted"/>
<comment type="caution">
    <text evidence="1">The sequence shown here is derived from an EMBL/GenBank/DDBJ whole genome shotgun (WGS) entry which is preliminary data.</text>
</comment>
<name>M3E3Y3_LEPIR</name>
<reference evidence="1 2" key="1">
    <citation type="submission" date="2013-01" db="EMBL/GenBank/DDBJ databases">
        <authorList>
            <person name="Harkins D.M."/>
            <person name="Durkin A.S."/>
            <person name="Brinkac L.M."/>
            <person name="Haft D.H."/>
            <person name="Selengut J.D."/>
            <person name="Sanka R."/>
            <person name="DePew J."/>
            <person name="Purushe J."/>
            <person name="Hartskeerl R.A."/>
            <person name="Ahmed A."/>
            <person name="van der Linden H."/>
            <person name="Goris M.G.A."/>
            <person name="Vinetz J.M."/>
            <person name="Sutton G.G."/>
            <person name="Nierman W.C."/>
            <person name="Fouts D.E."/>
        </authorList>
    </citation>
    <scope>NUCLEOTIDE SEQUENCE [LARGE SCALE GENOMIC DNA]</scope>
    <source>
        <strain evidence="1 2">TE 1992</strain>
    </source>
</reference>
<evidence type="ECO:0000313" key="1">
    <source>
        <dbReference type="EMBL" id="EMF41735.1"/>
    </source>
</evidence>
<organism evidence="1 2">
    <name type="scientific">Leptospira interrogans serovar Lora str. TE 1992</name>
    <dbReference type="NCBI Taxonomy" id="1193028"/>
    <lineage>
        <taxon>Bacteria</taxon>
        <taxon>Pseudomonadati</taxon>
        <taxon>Spirochaetota</taxon>
        <taxon>Spirochaetia</taxon>
        <taxon>Leptospirales</taxon>
        <taxon>Leptospiraceae</taxon>
        <taxon>Leptospira</taxon>
    </lineage>
</organism>
<sequence>MPLGGLGEEKILFWPKLFAKTCKRIKCRNYYFSEKQYFVQINVGTPTLKKEGF</sequence>
<gene>
    <name evidence="1" type="ORF">LEP1GSC067_0346</name>
</gene>
<accession>M3E3Y3</accession>
<dbReference type="Proteomes" id="UP000011754">
    <property type="component" value="Unassembled WGS sequence"/>
</dbReference>
<dbReference type="AlphaFoldDB" id="M3E3Y3"/>
<dbReference type="EMBL" id="AKWW02000055">
    <property type="protein sequence ID" value="EMF41735.1"/>
    <property type="molecule type" value="Genomic_DNA"/>
</dbReference>